<name>A0A554XH41_9BURK</name>
<feature type="transmembrane region" description="Helical" evidence="7">
    <location>
        <begin position="20"/>
        <end position="44"/>
    </location>
</feature>
<feature type="transmembrane region" description="Helical" evidence="7">
    <location>
        <begin position="87"/>
        <end position="110"/>
    </location>
</feature>
<feature type="transmembrane region" description="Helical" evidence="7">
    <location>
        <begin position="56"/>
        <end position="75"/>
    </location>
</feature>
<gene>
    <name evidence="8" type="primary">traG_1</name>
    <name evidence="8" type="ORF">Tchar_00917</name>
</gene>
<evidence type="ECO:0000313" key="8">
    <source>
        <dbReference type="EMBL" id="TSE35128.1"/>
    </source>
</evidence>
<keyword evidence="3" id="KW-1003">Cell membrane</keyword>
<comment type="similarity">
    <text evidence="2">Belongs to the VirD4/TraG family.</text>
</comment>
<comment type="caution">
    <text evidence="8">The sequence shown here is derived from an EMBL/GenBank/DDBJ whole genome shotgun (WGS) entry which is preliminary data.</text>
</comment>
<accession>A0A554XH41</accession>
<evidence type="ECO:0000256" key="1">
    <source>
        <dbReference type="ARBA" id="ARBA00004651"/>
    </source>
</evidence>
<dbReference type="NCBIfam" id="NF010453">
    <property type="entry name" value="PRK13880.1"/>
    <property type="match status" value="1"/>
</dbReference>
<dbReference type="CDD" id="cd01127">
    <property type="entry name" value="TrwB_TraG_TraD_VirD4"/>
    <property type="match status" value="2"/>
</dbReference>
<sequence>MSQQNAIYTIPNSKGDLAKIWWMAALVWLAIAVIGLILATQFVARKFGYDAVLGEPIAGNLYSPLAIVGWIFKWWRPDIPADTRDVLSNAILIAVGTSGAGLIAAVALVVHRTRRLKDQENHLHGSAGWATQEDIQASGLLPSDKNRGGCLLGAVDLPVPLRKRLGAATKKLSAGEFTQAKALLFETTQRIYLRHAGPEHILVFAPTRSGKGVGIVVPTLLSWSESVLVHDIKGENFALTSGFRQKVLKQRCLRFAPSEVGSVKFNPLEEIRRDGNIVKDVQNIATMIVDPDGKGLNDHWAKTGFDLLTGVILFVLLCPAIPNAKRSLSTVQAILSDGGIIRELAEEAAKKKNAEEPETGVRAVMEFIRDSGFEALAQAGQLREFERIGWQTAAQAAQSYLNKAPNEASGVLSTALSFLALYRDPIVAENTDSSDFTIESLMQQPSSLYLVVPPSDKDRLKPLIRLIINQVVRRLTESMEFEPGGASKTRYKHRLLLLIDEFPALGKLDVFEEALAFIAGYGLKALLIAQDLSQLQKAYTKDESIVSNCHIRIAYAPNKVETAELLSKMTGQTTVKYEQRNYSGSRLSLLLNNVSTNEQLTQRALLTADECMRLPPDDELVFVAGFKPIYGKKIKYYEDPILSARQRMGPAV</sequence>
<dbReference type="Gene3D" id="3.40.50.300">
    <property type="entry name" value="P-loop containing nucleotide triphosphate hydrolases"/>
    <property type="match status" value="1"/>
</dbReference>
<dbReference type="Proteomes" id="UP000318294">
    <property type="component" value="Unassembled WGS sequence"/>
</dbReference>
<dbReference type="SUPFAM" id="SSF52540">
    <property type="entry name" value="P-loop containing nucleoside triphosphate hydrolases"/>
    <property type="match status" value="1"/>
</dbReference>
<keyword evidence="5 7" id="KW-1133">Transmembrane helix</keyword>
<evidence type="ECO:0000313" key="9">
    <source>
        <dbReference type="Proteomes" id="UP000318294"/>
    </source>
</evidence>
<dbReference type="RefSeq" id="WP_236640229.1">
    <property type="nucleotide sequence ID" value="NZ_VJON01000010.1"/>
</dbReference>
<evidence type="ECO:0000256" key="5">
    <source>
        <dbReference type="ARBA" id="ARBA00022989"/>
    </source>
</evidence>
<dbReference type="InterPro" id="IPR027417">
    <property type="entry name" value="P-loop_NTPase"/>
</dbReference>
<evidence type="ECO:0000256" key="7">
    <source>
        <dbReference type="SAM" id="Phobius"/>
    </source>
</evidence>
<evidence type="ECO:0000256" key="4">
    <source>
        <dbReference type="ARBA" id="ARBA00022692"/>
    </source>
</evidence>
<keyword evidence="4 7" id="KW-0812">Transmembrane</keyword>
<comment type="subcellular location">
    <subcellularLocation>
        <location evidence="1">Cell membrane</location>
        <topology evidence="1">Multi-pass membrane protein</topology>
    </subcellularLocation>
</comment>
<evidence type="ECO:0000256" key="6">
    <source>
        <dbReference type="ARBA" id="ARBA00023136"/>
    </source>
</evidence>
<keyword evidence="9" id="KW-1185">Reference proteome</keyword>
<organism evidence="8 9">
    <name type="scientific">Tepidimonas charontis</name>
    <dbReference type="NCBI Taxonomy" id="2267262"/>
    <lineage>
        <taxon>Bacteria</taxon>
        <taxon>Pseudomonadati</taxon>
        <taxon>Pseudomonadota</taxon>
        <taxon>Betaproteobacteria</taxon>
        <taxon>Burkholderiales</taxon>
        <taxon>Tepidimonas</taxon>
    </lineage>
</organism>
<dbReference type="EMBL" id="VJON01000010">
    <property type="protein sequence ID" value="TSE35128.1"/>
    <property type="molecule type" value="Genomic_DNA"/>
</dbReference>
<dbReference type="InterPro" id="IPR003688">
    <property type="entry name" value="TraG/VirD4"/>
</dbReference>
<reference evidence="8 9" key="1">
    <citation type="submission" date="2019-07" db="EMBL/GenBank/DDBJ databases">
        <title>Tepidimonas charontis SPSP-6 draft genome.</title>
        <authorList>
            <person name="Da Costa M.S."/>
            <person name="Froufe H.J.C."/>
            <person name="Egas C."/>
            <person name="Albuquerque L."/>
        </authorList>
    </citation>
    <scope>NUCLEOTIDE SEQUENCE [LARGE SCALE GENOMIC DNA]</scope>
    <source>
        <strain evidence="8 9">SPSP-6</strain>
    </source>
</reference>
<dbReference type="AlphaFoldDB" id="A0A554XH41"/>
<evidence type="ECO:0000256" key="3">
    <source>
        <dbReference type="ARBA" id="ARBA00022475"/>
    </source>
</evidence>
<evidence type="ECO:0000256" key="2">
    <source>
        <dbReference type="ARBA" id="ARBA00008806"/>
    </source>
</evidence>
<dbReference type="GO" id="GO:0005886">
    <property type="term" value="C:plasma membrane"/>
    <property type="evidence" value="ECO:0007669"/>
    <property type="project" value="UniProtKB-SubCell"/>
</dbReference>
<dbReference type="PANTHER" id="PTHR37937:SF1">
    <property type="entry name" value="CONJUGATIVE TRANSFER: DNA TRANSPORT"/>
    <property type="match status" value="1"/>
</dbReference>
<keyword evidence="6 7" id="KW-0472">Membrane</keyword>
<dbReference type="PANTHER" id="PTHR37937">
    <property type="entry name" value="CONJUGATIVE TRANSFER: DNA TRANSPORT"/>
    <property type="match status" value="1"/>
</dbReference>
<dbReference type="InterPro" id="IPR051539">
    <property type="entry name" value="T4SS-coupling_protein"/>
</dbReference>
<protein>
    <submittedName>
        <fullName evidence="8">Conjugal transfer protein TraG</fullName>
    </submittedName>
</protein>
<proteinExistence type="inferred from homology"/>
<dbReference type="Pfam" id="PF02534">
    <property type="entry name" value="T4SS-DNA_transf"/>
    <property type="match status" value="1"/>
</dbReference>